<sequence length="78" mass="9124">MNGHRSTDNLVRMANSIGDFFNAMPDQEEACRDLAMHLQRYWEPRMRSGLLRHLENHQGEGLQEIVLVTLRQYRAELG</sequence>
<reference evidence="1 2" key="1">
    <citation type="submission" date="2023-11" db="EMBL/GenBank/DDBJ databases">
        <title>Draft genome of Azohydromonas lata strain H1 (DSM1123), a polyhydroxyalkanoate producer.</title>
        <authorList>
            <person name="Traversa D."/>
            <person name="D'Addabbo P."/>
            <person name="Pazzani C."/>
            <person name="Manzari C."/>
            <person name="Chiara M."/>
            <person name="Scrascia M."/>
        </authorList>
    </citation>
    <scope>NUCLEOTIDE SEQUENCE [LARGE SCALE GENOMIC DNA]</scope>
    <source>
        <strain evidence="1 2">H1</strain>
    </source>
</reference>
<proteinExistence type="predicted"/>
<accession>A0ABU5IAK8</accession>
<dbReference type="InterPro" id="IPR021074">
    <property type="entry name" value="Formate_DH_dsu"/>
</dbReference>
<comment type="caution">
    <text evidence="1">The sequence shown here is derived from an EMBL/GenBank/DDBJ whole genome shotgun (WGS) entry which is preliminary data.</text>
</comment>
<gene>
    <name evidence="1" type="ORF">SM757_06095</name>
</gene>
<dbReference type="RefSeq" id="WP_322464779.1">
    <property type="nucleotide sequence ID" value="NZ_JAXOJX010000006.1"/>
</dbReference>
<organism evidence="1 2">
    <name type="scientific">Azohydromonas lata</name>
    <dbReference type="NCBI Taxonomy" id="45677"/>
    <lineage>
        <taxon>Bacteria</taxon>
        <taxon>Pseudomonadati</taxon>
        <taxon>Pseudomonadota</taxon>
        <taxon>Betaproteobacteria</taxon>
        <taxon>Burkholderiales</taxon>
        <taxon>Sphaerotilaceae</taxon>
        <taxon>Azohydromonas</taxon>
    </lineage>
</organism>
<name>A0ABU5IAK8_9BURK</name>
<keyword evidence="2" id="KW-1185">Reference proteome</keyword>
<dbReference type="Pfam" id="PF11390">
    <property type="entry name" value="FdsD"/>
    <property type="match status" value="1"/>
</dbReference>
<evidence type="ECO:0000313" key="2">
    <source>
        <dbReference type="Proteomes" id="UP001293718"/>
    </source>
</evidence>
<protein>
    <submittedName>
        <fullName evidence="1">Formate dehydrogenase subunit delta</fullName>
    </submittedName>
</protein>
<evidence type="ECO:0000313" key="1">
    <source>
        <dbReference type="EMBL" id="MDZ5456139.1"/>
    </source>
</evidence>
<dbReference type="EMBL" id="JAXOJX010000006">
    <property type="protein sequence ID" value="MDZ5456139.1"/>
    <property type="molecule type" value="Genomic_DNA"/>
</dbReference>
<dbReference type="Proteomes" id="UP001293718">
    <property type="component" value="Unassembled WGS sequence"/>
</dbReference>